<gene>
    <name evidence="2" type="ORF">BDV96DRAFT_569471</name>
</gene>
<evidence type="ECO:0000313" key="2">
    <source>
        <dbReference type="EMBL" id="KAF2118200.1"/>
    </source>
</evidence>
<accession>A0A6A5ZFF6</accession>
<dbReference type="AlphaFoldDB" id="A0A6A5ZFF6"/>
<organism evidence="2 3">
    <name type="scientific">Lophiotrema nucula</name>
    <dbReference type="NCBI Taxonomy" id="690887"/>
    <lineage>
        <taxon>Eukaryota</taxon>
        <taxon>Fungi</taxon>
        <taxon>Dikarya</taxon>
        <taxon>Ascomycota</taxon>
        <taxon>Pezizomycotina</taxon>
        <taxon>Dothideomycetes</taxon>
        <taxon>Pleosporomycetidae</taxon>
        <taxon>Pleosporales</taxon>
        <taxon>Lophiotremataceae</taxon>
        <taxon>Lophiotrema</taxon>
    </lineage>
</organism>
<feature type="region of interest" description="Disordered" evidence="1">
    <location>
        <begin position="21"/>
        <end position="48"/>
    </location>
</feature>
<evidence type="ECO:0000256" key="1">
    <source>
        <dbReference type="SAM" id="MobiDB-lite"/>
    </source>
</evidence>
<dbReference type="Proteomes" id="UP000799770">
    <property type="component" value="Unassembled WGS sequence"/>
</dbReference>
<dbReference type="EMBL" id="ML977317">
    <property type="protein sequence ID" value="KAF2118200.1"/>
    <property type="molecule type" value="Genomic_DNA"/>
</dbReference>
<proteinExistence type="predicted"/>
<evidence type="ECO:0000313" key="3">
    <source>
        <dbReference type="Proteomes" id="UP000799770"/>
    </source>
</evidence>
<keyword evidence="3" id="KW-1185">Reference proteome</keyword>
<name>A0A6A5ZFF6_9PLEO</name>
<reference evidence="2" key="1">
    <citation type="journal article" date="2020" name="Stud. Mycol.">
        <title>101 Dothideomycetes genomes: a test case for predicting lifestyles and emergence of pathogens.</title>
        <authorList>
            <person name="Haridas S."/>
            <person name="Albert R."/>
            <person name="Binder M."/>
            <person name="Bloem J."/>
            <person name="Labutti K."/>
            <person name="Salamov A."/>
            <person name="Andreopoulos B."/>
            <person name="Baker S."/>
            <person name="Barry K."/>
            <person name="Bills G."/>
            <person name="Bluhm B."/>
            <person name="Cannon C."/>
            <person name="Castanera R."/>
            <person name="Culley D."/>
            <person name="Daum C."/>
            <person name="Ezra D."/>
            <person name="Gonzalez J."/>
            <person name="Henrissat B."/>
            <person name="Kuo A."/>
            <person name="Liang C."/>
            <person name="Lipzen A."/>
            <person name="Lutzoni F."/>
            <person name="Magnuson J."/>
            <person name="Mondo S."/>
            <person name="Nolan M."/>
            <person name="Ohm R."/>
            <person name="Pangilinan J."/>
            <person name="Park H.-J."/>
            <person name="Ramirez L."/>
            <person name="Alfaro M."/>
            <person name="Sun H."/>
            <person name="Tritt A."/>
            <person name="Yoshinaga Y."/>
            <person name="Zwiers L.-H."/>
            <person name="Turgeon B."/>
            <person name="Goodwin S."/>
            <person name="Spatafora J."/>
            <person name="Crous P."/>
            <person name="Grigoriev I."/>
        </authorList>
    </citation>
    <scope>NUCLEOTIDE SEQUENCE</scope>
    <source>
        <strain evidence="2">CBS 627.86</strain>
    </source>
</reference>
<sequence length="96" mass="10410">MAGKAGASHLTSIGTLAMARRSHCRGTAKSPRSPTLHPVLKPRNDGLPGEVMASDAVPRWRFRCLMFACFSRIPRIPCGRRVFPCGLAHEARVGEA</sequence>
<protein>
    <submittedName>
        <fullName evidence="2">Uncharacterized protein</fullName>
    </submittedName>
</protein>